<feature type="chain" id="PRO_5026664674" evidence="1">
    <location>
        <begin position="22"/>
        <end position="413"/>
    </location>
</feature>
<dbReference type="EMBL" id="JAAGNZ010000001">
    <property type="protein sequence ID" value="NEU66687.1"/>
    <property type="molecule type" value="Genomic_DNA"/>
</dbReference>
<keyword evidence="3" id="KW-1185">Reference proteome</keyword>
<accession>A0A6M0IFN6</accession>
<reference evidence="2 3" key="1">
    <citation type="submission" date="2020-02" db="EMBL/GenBank/DDBJ databases">
        <title>Draft genome sequence of two Spirosoma agri KCTC 52727 and Spirosoma terrae KCTC 52035.</title>
        <authorList>
            <person name="Rojas J."/>
            <person name="Ambika Manirajan B."/>
            <person name="Ratering S."/>
            <person name="Suarez C."/>
            <person name="Schnell S."/>
        </authorList>
    </citation>
    <scope>NUCLEOTIDE SEQUENCE [LARGE SCALE GENOMIC DNA]</scope>
    <source>
        <strain evidence="2 3">KCTC 52727</strain>
    </source>
</reference>
<dbReference type="Proteomes" id="UP000477386">
    <property type="component" value="Unassembled WGS sequence"/>
</dbReference>
<name>A0A6M0IFN6_9BACT</name>
<dbReference type="AlphaFoldDB" id="A0A6M0IFN6"/>
<feature type="signal peptide" evidence="1">
    <location>
        <begin position="1"/>
        <end position="21"/>
    </location>
</feature>
<keyword evidence="1" id="KW-0732">Signal</keyword>
<gene>
    <name evidence="2" type="ORF">GK091_07325</name>
</gene>
<evidence type="ECO:0000313" key="3">
    <source>
        <dbReference type="Proteomes" id="UP000477386"/>
    </source>
</evidence>
<organism evidence="2 3">
    <name type="scientific">Spirosoma agri</name>
    <dbReference type="NCBI Taxonomy" id="1987381"/>
    <lineage>
        <taxon>Bacteria</taxon>
        <taxon>Pseudomonadati</taxon>
        <taxon>Bacteroidota</taxon>
        <taxon>Cytophagia</taxon>
        <taxon>Cytophagales</taxon>
        <taxon>Cytophagaceae</taxon>
        <taxon>Spirosoma</taxon>
    </lineage>
</organism>
<evidence type="ECO:0000256" key="1">
    <source>
        <dbReference type="SAM" id="SignalP"/>
    </source>
</evidence>
<sequence length="413" mass="47319">MFMKHALLVFFLLTPLFAVWAQSVPPPTLYPNPEAALQVYRSTLLRLRQEHTNQAELPDLKFFLFGMGNRAKYIYRNGRLINALTGHIEEQWAVKSEIIVPSEYLVHLTLDTGATIQIREDETGVWLLQTLPASARNPDRLPKPKRLDHTKSPLQLPRFADNTFGLVLRVLHHEVLINVVTGSDGIGRPVPSVLVYQNPRYRDAALMAMVLRETGNLQLIHNWIMALRNPADPASDTIAEADNLGQVLFLVSLAANRTHPVVQVVLDSVARFRKDDYILGKTDGADHPVFQTKWLKYGLKSLGLPDPYTIPKQYDSYSSQFWFDYTNEHVARTNVDEQTSLDSPYRVWADDHFYHEKRGRLGTIDYPLSWERNASDAHYPGLTVLDKEFVKRKLAFPYARHAAEMFLLLRHNQ</sequence>
<protein>
    <submittedName>
        <fullName evidence="2">Uncharacterized protein</fullName>
    </submittedName>
</protein>
<evidence type="ECO:0000313" key="2">
    <source>
        <dbReference type="EMBL" id="NEU66687.1"/>
    </source>
</evidence>
<proteinExistence type="predicted"/>
<comment type="caution">
    <text evidence="2">The sequence shown here is derived from an EMBL/GenBank/DDBJ whole genome shotgun (WGS) entry which is preliminary data.</text>
</comment>